<gene>
    <name evidence="1" type="ORF">BYL167_LOCUS50574</name>
    <name evidence="2" type="ORF">BYL167_LOCUS51060</name>
    <name evidence="4" type="ORF">GIL414_LOCUS59949</name>
    <name evidence="3" type="ORF">SMN809_LOCUS57408</name>
</gene>
<reference evidence="1" key="1">
    <citation type="submission" date="2021-02" db="EMBL/GenBank/DDBJ databases">
        <authorList>
            <person name="Nowell W R."/>
        </authorList>
    </citation>
    <scope>NUCLEOTIDE SEQUENCE</scope>
</reference>
<dbReference type="PANTHER" id="PTHR13021">
    <property type="entry name" value="PRE-MRNA-SPLICING FACTOR ISY1"/>
    <property type="match status" value="1"/>
</dbReference>
<protein>
    <submittedName>
        <fullName evidence="1">Uncharacterized protein</fullName>
    </submittedName>
</protein>
<feature type="non-terminal residue" evidence="1">
    <location>
        <position position="1"/>
    </location>
</feature>
<dbReference type="GO" id="GO:0000350">
    <property type="term" value="P:generation of catalytic spliceosome for second transesterification step"/>
    <property type="evidence" value="ECO:0007669"/>
    <property type="project" value="InterPro"/>
</dbReference>
<name>A0A8S3BTI5_9BILA</name>
<dbReference type="EMBL" id="CAJOBI010210045">
    <property type="protein sequence ID" value="CAF5015681.1"/>
    <property type="molecule type" value="Genomic_DNA"/>
</dbReference>
<dbReference type="Proteomes" id="UP000681720">
    <property type="component" value="Unassembled WGS sequence"/>
</dbReference>
<accession>A0A8S3BTI5</accession>
<dbReference type="EMBL" id="CAJOBJ010229137">
    <property type="protein sequence ID" value="CAF5050801.1"/>
    <property type="molecule type" value="Genomic_DNA"/>
</dbReference>
<proteinExistence type="predicted"/>
<dbReference type="Pfam" id="PF06246">
    <property type="entry name" value="Isy1"/>
    <property type="match status" value="1"/>
</dbReference>
<dbReference type="InterPro" id="IPR009360">
    <property type="entry name" value="Isy1"/>
</dbReference>
<evidence type="ECO:0000313" key="5">
    <source>
        <dbReference type="Proteomes" id="UP000681967"/>
    </source>
</evidence>
<comment type="caution">
    <text evidence="1">The sequence shown here is derived from an EMBL/GenBank/DDBJ whole genome shotgun (WGS) entry which is preliminary data.</text>
</comment>
<evidence type="ECO:0000313" key="3">
    <source>
        <dbReference type="EMBL" id="CAF5015681.1"/>
    </source>
</evidence>
<sequence length="34" mass="3844">MLDNEGKEVPGNRGYKYFGAAKDLPGVRELFDQE</sequence>
<evidence type="ECO:0000313" key="4">
    <source>
        <dbReference type="EMBL" id="CAF5050801.1"/>
    </source>
</evidence>
<dbReference type="EMBL" id="CAJOBH010155526">
    <property type="protein sequence ID" value="CAF4860905.1"/>
    <property type="molecule type" value="Genomic_DNA"/>
</dbReference>
<dbReference type="AlphaFoldDB" id="A0A8S3BTI5"/>
<evidence type="ECO:0000313" key="1">
    <source>
        <dbReference type="EMBL" id="CAF4860905.1"/>
    </source>
</evidence>
<dbReference type="Proteomes" id="UP000676336">
    <property type="component" value="Unassembled WGS sequence"/>
</dbReference>
<dbReference type="EMBL" id="CAJOBH010159464">
    <property type="protein sequence ID" value="CAF4873586.1"/>
    <property type="molecule type" value="Genomic_DNA"/>
</dbReference>
<organism evidence="1 5">
    <name type="scientific">Rotaria magnacalcarata</name>
    <dbReference type="NCBI Taxonomy" id="392030"/>
    <lineage>
        <taxon>Eukaryota</taxon>
        <taxon>Metazoa</taxon>
        <taxon>Spiralia</taxon>
        <taxon>Gnathifera</taxon>
        <taxon>Rotifera</taxon>
        <taxon>Eurotatoria</taxon>
        <taxon>Bdelloidea</taxon>
        <taxon>Philodinida</taxon>
        <taxon>Philodinidae</taxon>
        <taxon>Rotaria</taxon>
    </lineage>
</organism>
<dbReference type="Proteomes" id="UP000681967">
    <property type="component" value="Unassembled WGS sequence"/>
</dbReference>
<evidence type="ECO:0000313" key="2">
    <source>
        <dbReference type="EMBL" id="CAF4873586.1"/>
    </source>
</evidence>